<reference evidence="9" key="1">
    <citation type="submission" date="2020-02" db="EMBL/GenBank/DDBJ databases">
        <authorList>
            <person name="Meier V. D."/>
        </authorList>
    </citation>
    <scope>NUCLEOTIDE SEQUENCE</scope>
    <source>
        <strain evidence="9">AVDCRST_MAG43</strain>
    </source>
</reference>
<feature type="transmembrane region" description="Helical" evidence="7">
    <location>
        <begin position="290"/>
        <end position="311"/>
    </location>
</feature>
<comment type="subcellular location">
    <subcellularLocation>
        <location evidence="1 7">Cell membrane</location>
        <topology evidence="1 7">Multi-pass membrane protein</topology>
    </subcellularLocation>
</comment>
<comment type="similarity">
    <text evidence="7">Belongs to the binding-protein-dependent transport system permease family.</text>
</comment>
<dbReference type="PANTHER" id="PTHR43163">
    <property type="entry name" value="DIPEPTIDE TRANSPORT SYSTEM PERMEASE PROTEIN DPPB-RELATED"/>
    <property type="match status" value="1"/>
</dbReference>
<dbReference type="AlphaFoldDB" id="A0A6J4U4D8"/>
<gene>
    <name evidence="9" type="ORF">AVDCRST_MAG43-56</name>
</gene>
<feature type="transmembrane region" description="Helical" evidence="7">
    <location>
        <begin position="177"/>
        <end position="200"/>
    </location>
</feature>
<evidence type="ECO:0000256" key="3">
    <source>
        <dbReference type="ARBA" id="ARBA00022475"/>
    </source>
</evidence>
<evidence type="ECO:0000256" key="5">
    <source>
        <dbReference type="ARBA" id="ARBA00022989"/>
    </source>
</evidence>
<sequence length="366" mass="40526">MASQIPTTTLETLAVDEAREREQGGQWRNSPLVGYYARRFGLYLITLWGSLTATFLFFRLLPGDPISGIIAQLQTRGQYSSIDQSQDMVEHYRREFGLDGSLLEQYGRYFERIILHLDFGPSVLSYPTPASDLILRSIPWTIGLIGVGTLLGWFIGVLAGTLVAWKRQSRLAEWITNVSLVMSHIPAYFLALVLIIFLAYRFELLPANGAYDTTLQPSFTLDFLLSVIKYGTLPVLATVIVAVCNWLIGTRALVVSILGEDFLNFANAKGLSNRRILTDYVLRNAWLPQIAALGLALGSVVSGNVLIERLFRYPGVGNLLVDSVVIKDVNTAMAVVAMLIFLVLTINLIIDLCLPLIDPRVKSGGK</sequence>
<dbReference type="GO" id="GO:0005886">
    <property type="term" value="C:plasma membrane"/>
    <property type="evidence" value="ECO:0007669"/>
    <property type="project" value="UniProtKB-SubCell"/>
</dbReference>
<dbReference type="EMBL" id="CADCWI010000005">
    <property type="protein sequence ID" value="CAA9540146.1"/>
    <property type="molecule type" value="Genomic_DNA"/>
</dbReference>
<keyword evidence="6 7" id="KW-0472">Membrane</keyword>
<dbReference type="InterPro" id="IPR000515">
    <property type="entry name" value="MetI-like"/>
</dbReference>
<dbReference type="GO" id="GO:0055085">
    <property type="term" value="P:transmembrane transport"/>
    <property type="evidence" value="ECO:0007669"/>
    <property type="project" value="InterPro"/>
</dbReference>
<dbReference type="InterPro" id="IPR035906">
    <property type="entry name" value="MetI-like_sf"/>
</dbReference>
<name>A0A6J4U4D8_9BACT</name>
<evidence type="ECO:0000256" key="4">
    <source>
        <dbReference type="ARBA" id="ARBA00022692"/>
    </source>
</evidence>
<evidence type="ECO:0000256" key="1">
    <source>
        <dbReference type="ARBA" id="ARBA00004651"/>
    </source>
</evidence>
<evidence type="ECO:0000313" key="9">
    <source>
        <dbReference type="EMBL" id="CAA9540146.1"/>
    </source>
</evidence>
<dbReference type="Pfam" id="PF00528">
    <property type="entry name" value="BPD_transp_1"/>
    <property type="match status" value="1"/>
</dbReference>
<evidence type="ECO:0000256" key="7">
    <source>
        <dbReference type="RuleBase" id="RU363032"/>
    </source>
</evidence>
<feature type="transmembrane region" description="Helical" evidence="7">
    <location>
        <begin position="331"/>
        <end position="357"/>
    </location>
</feature>
<accession>A0A6J4U4D8</accession>
<feature type="transmembrane region" description="Helical" evidence="7">
    <location>
        <begin position="227"/>
        <end position="248"/>
    </location>
</feature>
<dbReference type="SUPFAM" id="SSF161098">
    <property type="entry name" value="MetI-like"/>
    <property type="match status" value="1"/>
</dbReference>
<evidence type="ECO:0000256" key="2">
    <source>
        <dbReference type="ARBA" id="ARBA00022448"/>
    </source>
</evidence>
<evidence type="ECO:0000256" key="6">
    <source>
        <dbReference type="ARBA" id="ARBA00023136"/>
    </source>
</evidence>
<keyword evidence="3" id="KW-1003">Cell membrane</keyword>
<evidence type="ECO:0000259" key="8">
    <source>
        <dbReference type="PROSITE" id="PS50928"/>
    </source>
</evidence>
<keyword evidence="5 7" id="KW-1133">Transmembrane helix</keyword>
<feature type="domain" description="ABC transmembrane type-1" evidence="8">
    <location>
        <begin position="138"/>
        <end position="350"/>
    </location>
</feature>
<dbReference type="PANTHER" id="PTHR43163:SF6">
    <property type="entry name" value="DIPEPTIDE TRANSPORT SYSTEM PERMEASE PROTEIN DPPB-RELATED"/>
    <property type="match status" value="1"/>
</dbReference>
<feature type="transmembrane region" description="Helical" evidence="7">
    <location>
        <begin position="138"/>
        <end position="165"/>
    </location>
</feature>
<keyword evidence="4 7" id="KW-0812">Transmembrane</keyword>
<feature type="transmembrane region" description="Helical" evidence="7">
    <location>
        <begin position="40"/>
        <end position="58"/>
    </location>
</feature>
<dbReference type="PROSITE" id="PS50928">
    <property type="entry name" value="ABC_TM1"/>
    <property type="match status" value="1"/>
</dbReference>
<keyword evidence="2 7" id="KW-0813">Transport</keyword>
<proteinExistence type="inferred from homology"/>
<protein>
    <submittedName>
        <fullName evidence="9">Oligopeptide transport system permease protein OppB</fullName>
    </submittedName>
</protein>
<organism evidence="9">
    <name type="scientific">uncultured Thermomicrobiales bacterium</name>
    <dbReference type="NCBI Taxonomy" id="1645740"/>
    <lineage>
        <taxon>Bacteria</taxon>
        <taxon>Pseudomonadati</taxon>
        <taxon>Thermomicrobiota</taxon>
        <taxon>Thermomicrobia</taxon>
        <taxon>Thermomicrobiales</taxon>
        <taxon>environmental samples</taxon>
    </lineage>
</organism>
<dbReference type="Gene3D" id="1.10.3720.10">
    <property type="entry name" value="MetI-like"/>
    <property type="match status" value="1"/>
</dbReference>